<dbReference type="InterPro" id="IPR010982">
    <property type="entry name" value="Lambda_DNA-bd_dom_sf"/>
</dbReference>
<dbReference type="Gene3D" id="1.10.260.40">
    <property type="entry name" value="lambda repressor-like DNA-binding domains"/>
    <property type="match status" value="1"/>
</dbReference>
<organism evidence="1 2">
    <name type="scientific">Alloalcanivorax marinus</name>
    <dbReference type="NCBI Taxonomy" id="1177169"/>
    <lineage>
        <taxon>Bacteria</taxon>
        <taxon>Pseudomonadati</taxon>
        <taxon>Pseudomonadota</taxon>
        <taxon>Gammaproteobacteria</taxon>
        <taxon>Oceanospirillales</taxon>
        <taxon>Alcanivoracaceae</taxon>
        <taxon>Alloalcanivorax</taxon>
    </lineage>
</organism>
<dbReference type="RefSeq" id="WP_204430356.1">
    <property type="nucleotide sequence ID" value="NZ_ARXL01000012.1"/>
</dbReference>
<name>A0A9Q3YN96_9GAMM</name>
<dbReference type="AlphaFoldDB" id="A0A9Q3YN96"/>
<evidence type="ECO:0008006" key="3">
    <source>
        <dbReference type="Google" id="ProtNLM"/>
    </source>
</evidence>
<protein>
    <recommendedName>
        <fullName evidence="3">Helix-turn-helix domain-containing protein</fullName>
    </recommendedName>
</protein>
<dbReference type="GO" id="GO:0003677">
    <property type="term" value="F:DNA binding"/>
    <property type="evidence" value="ECO:0007669"/>
    <property type="project" value="InterPro"/>
</dbReference>
<dbReference type="Proteomes" id="UP001108027">
    <property type="component" value="Unassembled WGS sequence"/>
</dbReference>
<dbReference type="SUPFAM" id="SSF47413">
    <property type="entry name" value="lambda repressor-like DNA-binding domains"/>
    <property type="match status" value="1"/>
</dbReference>
<comment type="caution">
    <text evidence="1">The sequence shown here is derived from an EMBL/GenBank/DDBJ whole genome shotgun (WGS) entry which is preliminary data.</text>
</comment>
<evidence type="ECO:0000313" key="2">
    <source>
        <dbReference type="Proteomes" id="UP001108027"/>
    </source>
</evidence>
<gene>
    <name evidence="1" type="ORF">LL252_03610</name>
</gene>
<reference evidence="1" key="1">
    <citation type="submission" date="2021-10" db="EMBL/GenBank/DDBJ databases">
        <title>The diversity and Nitrogen Metabolism of Culturable Nitrate-Utilizing Bacteria Within the Oxygen Minimum Zone of the Changjiang (Yangtze River)Estuary.</title>
        <authorList>
            <person name="Zhang D."/>
            <person name="Zheng J."/>
            <person name="Liu S."/>
            <person name="He W."/>
        </authorList>
    </citation>
    <scope>NUCLEOTIDE SEQUENCE</scope>
    <source>
        <strain evidence="1">FXH-223</strain>
    </source>
</reference>
<evidence type="ECO:0000313" key="1">
    <source>
        <dbReference type="EMBL" id="MCC4307650.1"/>
    </source>
</evidence>
<keyword evidence="2" id="KW-1185">Reference proteome</keyword>
<accession>A0A9Q3YN96</accession>
<proteinExistence type="predicted"/>
<sequence>MSEDRTPYRPRTPGPTETWVDRLLEHSRAELARLPLDTDLDGTHLTAVLRLTGLDRFQLARLLGVDLATLERWERGVGVPHAAARTVLLVGLSFPEVLRAFFLTHN</sequence>
<dbReference type="EMBL" id="JAJGNA010000003">
    <property type="protein sequence ID" value="MCC4307650.1"/>
    <property type="molecule type" value="Genomic_DNA"/>
</dbReference>